<dbReference type="AlphaFoldDB" id="A0A1X7HR53"/>
<dbReference type="STRING" id="1313296.SAMN05661091_5413"/>
<proteinExistence type="predicted"/>
<dbReference type="InterPro" id="IPR016040">
    <property type="entry name" value="NAD(P)-bd_dom"/>
</dbReference>
<name>A0A1X7HR53_9BACL</name>
<accession>A0A1X7HR53</accession>
<dbReference type="CDD" id="cd05244">
    <property type="entry name" value="BVR-B_like_SDR_a"/>
    <property type="match status" value="1"/>
</dbReference>
<dbReference type="EMBL" id="LT840184">
    <property type="protein sequence ID" value="SMF91305.1"/>
    <property type="molecule type" value="Genomic_DNA"/>
</dbReference>
<dbReference type="RefSeq" id="WP_208916027.1">
    <property type="nucleotide sequence ID" value="NZ_LT840184.1"/>
</dbReference>
<dbReference type="PANTHER" id="PTHR43355:SF2">
    <property type="entry name" value="FLAVIN REDUCTASE (NADPH)"/>
    <property type="match status" value="1"/>
</dbReference>
<reference evidence="2 3" key="1">
    <citation type="submission" date="2017-04" db="EMBL/GenBank/DDBJ databases">
        <authorList>
            <person name="Afonso C.L."/>
            <person name="Miller P.J."/>
            <person name="Scott M.A."/>
            <person name="Spackman E."/>
            <person name="Goraichik I."/>
            <person name="Dimitrov K.M."/>
            <person name="Suarez D.L."/>
            <person name="Swayne D.E."/>
        </authorList>
    </citation>
    <scope>NUCLEOTIDE SEQUENCE [LARGE SCALE GENOMIC DNA]</scope>
    <source>
        <strain evidence="2 3">N3/975</strain>
    </source>
</reference>
<dbReference type="GO" id="GO:0016646">
    <property type="term" value="F:oxidoreductase activity, acting on the CH-NH group of donors, NAD or NADP as acceptor"/>
    <property type="evidence" value="ECO:0007669"/>
    <property type="project" value="TreeGrafter"/>
</dbReference>
<evidence type="ECO:0000259" key="1">
    <source>
        <dbReference type="Pfam" id="PF13460"/>
    </source>
</evidence>
<gene>
    <name evidence="2" type="ORF">SAMN05661091_5413</name>
</gene>
<dbReference type="SUPFAM" id="SSF51735">
    <property type="entry name" value="NAD(P)-binding Rossmann-fold domains"/>
    <property type="match status" value="1"/>
</dbReference>
<dbReference type="InterPro" id="IPR051606">
    <property type="entry name" value="Polyketide_Oxido-like"/>
</dbReference>
<dbReference type="InterPro" id="IPR036291">
    <property type="entry name" value="NAD(P)-bd_dom_sf"/>
</dbReference>
<dbReference type="PANTHER" id="PTHR43355">
    <property type="entry name" value="FLAVIN REDUCTASE (NADPH)"/>
    <property type="match status" value="1"/>
</dbReference>
<protein>
    <recommendedName>
        <fullName evidence="1">NAD(P)-binding domain-containing protein</fullName>
    </recommendedName>
</protein>
<keyword evidence="3" id="KW-1185">Reference proteome</keyword>
<evidence type="ECO:0000313" key="3">
    <source>
        <dbReference type="Proteomes" id="UP000192940"/>
    </source>
</evidence>
<feature type="domain" description="NAD(P)-binding" evidence="1">
    <location>
        <begin position="7"/>
        <end position="199"/>
    </location>
</feature>
<evidence type="ECO:0000313" key="2">
    <source>
        <dbReference type="EMBL" id="SMF91305.1"/>
    </source>
</evidence>
<sequence length="210" mass="22816">MKIAVVGAAGTIGMRIANEAIRRGHEVTAVVRNPDKLSEHKDKMNIVRADAVDPSSIAEAVKGHDAVISAYGPRFGEEEELLEVARALIEGIRRGGVQRLLIVGGAGSLITDSGEALMDTPEFPEEVRTLAKAHADAYGIYQDCDLDWSYLSPAAIIEPGRRTGQFRIGTDRLITDESGSSRISAEDYAVAMLDELDDPQFIRTRFTVAY</sequence>
<dbReference type="Gene3D" id="3.40.50.720">
    <property type="entry name" value="NAD(P)-binding Rossmann-like Domain"/>
    <property type="match status" value="1"/>
</dbReference>
<organism evidence="2 3">
    <name type="scientific">Paenibacillus uliginis N3/975</name>
    <dbReference type="NCBI Taxonomy" id="1313296"/>
    <lineage>
        <taxon>Bacteria</taxon>
        <taxon>Bacillati</taxon>
        <taxon>Bacillota</taxon>
        <taxon>Bacilli</taxon>
        <taxon>Bacillales</taxon>
        <taxon>Paenibacillaceae</taxon>
        <taxon>Paenibacillus</taxon>
    </lineage>
</organism>
<dbReference type="Proteomes" id="UP000192940">
    <property type="component" value="Chromosome I"/>
</dbReference>
<dbReference type="Pfam" id="PF13460">
    <property type="entry name" value="NAD_binding_10"/>
    <property type="match status" value="1"/>
</dbReference>